<protein>
    <submittedName>
        <fullName evidence="2">Uncharacterized protein</fullName>
    </submittedName>
</protein>
<evidence type="ECO:0000313" key="2">
    <source>
        <dbReference type="EMBL" id="GBP09914.1"/>
    </source>
</evidence>
<comment type="caution">
    <text evidence="2">The sequence shown here is derived from an EMBL/GenBank/DDBJ whole genome shotgun (WGS) entry which is preliminary data.</text>
</comment>
<dbReference type="EMBL" id="BGZK01000038">
    <property type="protein sequence ID" value="GBP09914.1"/>
    <property type="molecule type" value="Genomic_DNA"/>
</dbReference>
<reference evidence="2 3" key="1">
    <citation type="journal article" date="2019" name="Commun. Biol.">
        <title>The bagworm genome reveals a unique fibroin gene that provides high tensile strength.</title>
        <authorList>
            <person name="Kono N."/>
            <person name="Nakamura H."/>
            <person name="Ohtoshi R."/>
            <person name="Tomita M."/>
            <person name="Numata K."/>
            <person name="Arakawa K."/>
        </authorList>
    </citation>
    <scope>NUCLEOTIDE SEQUENCE [LARGE SCALE GENOMIC DNA]</scope>
</reference>
<sequence length="93" mass="9949">MPVTHLILIPIRYSISTTVSFSILVPVLALDSTPRAAFNSDIAHGSNLYGVGTNASSTSRPGAPPPPGRNNKERKSPGNITRAERRSRGPWAK</sequence>
<gene>
    <name evidence="2" type="ORF">EVAR_92457_1</name>
</gene>
<organism evidence="2 3">
    <name type="scientific">Eumeta variegata</name>
    <name type="common">Bagworm moth</name>
    <name type="synonym">Eumeta japonica</name>
    <dbReference type="NCBI Taxonomy" id="151549"/>
    <lineage>
        <taxon>Eukaryota</taxon>
        <taxon>Metazoa</taxon>
        <taxon>Ecdysozoa</taxon>
        <taxon>Arthropoda</taxon>
        <taxon>Hexapoda</taxon>
        <taxon>Insecta</taxon>
        <taxon>Pterygota</taxon>
        <taxon>Neoptera</taxon>
        <taxon>Endopterygota</taxon>
        <taxon>Lepidoptera</taxon>
        <taxon>Glossata</taxon>
        <taxon>Ditrysia</taxon>
        <taxon>Tineoidea</taxon>
        <taxon>Psychidae</taxon>
        <taxon>Oiketicinae</taxon>
        <taxon>Eumeta</taxon>
    </lineage>
</organism>
<evidence type="ECO:0000313" key="3">
    <source>
        <dbReference type="Proteomes" id="UP000299102"/>
    </source>
</evidence>
<dbReference type="Proteomes" id="UP000299102">
    <property type="component" value="Unassembled WGS sequence"/>
</dbReference>
<proteinExistence type="predicted"/>
<feature type="region of interest" description="Disordered" evidence="1">
    <location>
        <begin position="43"/>
        <end position="93"/>
    </location>
</feature>
<accession>A0A4C1T703</accession>
<dbReference type="AlphaFoldDB" id="A0A4C1T703"/>
<name>A0A4C1T703_EUMVA</name>
<feature type="compositionally biased region" description="Basic and acidic residues" evidence="1">
    <location>
        <begin position="70"/>
        <end position="87"/>
    </location>
</feature>
<evidence type="ECO:0000256" key="1">
    <source>
        <dbReference type="SAM" id="MobiDB-lite"/>
    </source>
</evidence>
<keyword evidence="3" id="KW-1185">Reference proteome</keyword>